<proteinExistence type="predicted"/>
<feature type="compositionally biased region" description="Polar residues" evidence="1">
    <location>
        <begin position="301"/>
        <end position="317"/>
    </location>
</feature>
<dbReference type="Proteomes" id="UP000324800">
    <property type="component" value="Unassembled WGS sequence"/>
</dbReference>
<gene>
    <name evidence="2" type="ORF">EZS28_045258</name>
</gene>
<reference evidence="2 3" key="1">
    <citation type="submission" date="2019-03" db="EMBL/GenBank/DDBJ databases">
        <title>Single cell metagenomics reveals metabolic interactions within the superorganism composed of flagellate Streblomastix strix and complex community of Bacteroidetes bacteria on its surface.</title>
        <authorList>
            <person name="Treitli S.C."/>
            <person name="Kolisko M."/>
            <person name="Husnik F."/>
            <person name="Keeling P."/>
            <person name="Hampl V."/>
        </authorList>
    </citation>
    <scope>NUCLEOTIDE SEQUENCE [LARGE SCALE GENOMIC DNA]</scope>
    <source>
        <strain evidence="2">ST1C</strain>
    </source>
</reference>
<feature type="non-terminal residue" evidence="2">
    <location>
        <position position="317"/>
    </location>
</feature>
<evidence type="ECO:0000256" key="1">
    <source>
        <dbReference type="SAM" id="MobiDB-lite"/>
    </source>
</evidence>
<feature type="compositionally biased region" description="Basic and acidic residues" evidence="1">
    <location>
        <begin position="198"/>
        <end position="207"/>
    </location>
</feature>
<protein>
    <submittedName>
        <fullName evidence="2">Uncharacterized protein</fullName>
    </submittedName>
</protein>
<organism evidence="2 3">
    <name type="scientific">Streblomastix strix</name>
    <dbReference type="NCBI Taxonomy" id="222440"/>
    <lineage>
        <taxon>Eukaryota</taxon>
        <taxon>Metamonada</taxon>
        <taxon>Preaxostyla</taxon>
        <taxon>Oxymonadida</taxon>
        <taxon>Streblomastigidae</taxon>
        <taxon>Streblomastix</taxon>
    </lineage>
</organism>
<feature type="compositionally biased region" description="Polar residues" evidence="1">
    <location>
        <begin position="41"/>
        <end position="50"/>
    </location>
</feature>
<evidence type="ECO:0000313" key="2">
    <source>
        <dbReference type="EMBL" id="KAA6359215.1"/>
    </source>
</evidence>
<dbReference type="EMBL" id="SNRW01028728">
    <property type="protein sequence ID" value="KAA6359215.1"/>
    <property type="molecule type" value="Genomic_DNA"/>
</dbReference>
<name>A0A5J4TP66_9EUKA</name>
<feature type="region of interest" description="Disordered" evidence="1">
    <location>
        <begin position="1"/>
        <end position="50"/>
    </location>
</feature>
<comment type="caution">
    <text evidence="2">The sequence shown here is derived from an EMBL/GenBank/DDBJ whole genome shotgun (WGS) entry which is preliminary data.</text>
</comment>
<dbReference type="AlphaFoldDB" id="A0A5J4TP66"/>
<accession>A0A5J4TP66</accession>
<feature type="compositionally biased region" description="Low complexity" evidence="1">
    <location>
        <begin position="25"/>
        <end position="40"/>
    </location>
</feature>
<sequence>MTSGANWCLPKAQSEHQDPKFDNPSTSSVKSLTLSLDSDVQSPNSQTPEEITTISDIEDVQLKIGASMLFIISASNSSLVVDLSSGSFFEFPGNDANMKDLGDGNPEDFQYNPCWVSSVIPVPYQSFSPHHSTNDRYIMGVGSGRTGALHRVQVGSKLQMIMQGKWYEELPKLFTAKAYSGAKLHSLLLVEEKKLSAKENDDQKDLNQSENKQTVQKKLKQKPFTNSETFTINLNTSYTYTSTVFALHEDVVEPIDSFVVGIDSSKKTVAFGSAQGAFVQITSSEVRIIPTPKITPIEKGSISQSGNQATATQLPAM</sequence>
<feature type="region of interest" description="Disordered" evidence="1">
    <location>
        <begin position="198"/>
        <end position="220"/>
    </location>
</feature>
<evidence type="ECO:0000313" key="3">
    <source>
        <dbReference type="Proteomes" id="UP000324800"/>
    </source>
</evidence>
<feature type="region of interest" description="Disordered" evidence="1">
    <location>
        <begin position="297"/>
        <end position="317"/>
    </location>
</feature>